<dbReference type="Gene3D" id="3.40.190.10">
    <property type="entry name" value="Periplasmic binding protein-like II"/>
    <property type="match status" value="2"/>
</dbReference>
<dbReference type="Proteomes" id="UP000543556">
    <property type="component" value="Unassembled WGS sequence"/>
</dbReference>
<comment type="caution">
    <text evidence="2">The sequence shown here is derived from an EMBL/GenBank/DDBJ whole genome shotgun (WGS) entry which is preliminary data.</text>
</comment>
<dbReference type="NCBIfam" id="TIGR02122">
    <property type="entry name" value="TRAP_TAXI"/>
    <property type="match status" value="1"/>
</dbReference>
<name>A0A7Y7IDY7_9MICC</name>
<dbReference type="EMBL" id="JAAMFM010000002">
    <property type="protein sequence ID" value="NVM93725.1"/>
    <property type="molecule type" value="Genomic_DNA"/>
</dbReference>
<dbReference type="AlphaFoldDB" id="A0A7Y7IDY7"/>
<dbReference type="Pfam" id="PF16868">
    <property type="entry name" value="NMT1_3"/>
    <property type="match status" value="1"/>
</dbReference>
<feature type="compositionally biased region" description="Basic and acidic residues" evidence="1">
    <location>
        <begin position="10"/>
        <end position="19"/>
    </location>
</feature>
<sequence>MEPFPVVEQRAPRARRDPDTQPPTRRQVFKFAAGLSAALLPALSACAPRPPLDHAVVAGGEPGGFYLEFAALLAASLQRHGVAGTAATLSTGGSADNFQRILSGAAALGPVLADTAAALMAATPGRVVAVGKVYENYLHCIVRKDSHIRVFVDLAGKTVGTGAVGSGTALTAGRVIAAAGLGPGSKSPAGQHQLGLNDGLTALQQGAIDALMWSGGLPTAAITAANQRVGLRFLDLAGLLPQLTASYGDFYEHAAIPENSYSGTPSVNTIGVANLLLCRADLNADMVRQTVLLLVEHARELIPKSSLGIQFLSPETLINTAGLPLHPAAAYAYRQLHG</sequence>
<evidence type="ECO:0000313" key="2">
    <source>
        <dbReference type="EMBL" id="NVM93725.1"/>
    </source>
</evidence>
<organism evidence="2 3">
    <name type="scientific">Arthrobacter wenxiniae</name>
    <dbReference type="NCBI Taxonomy" id="2713570"/>
    <lineage>
        <taxon>Bacteria</taxon>
        <taxon>Bacillati</taxon>
        <taxon>Actinomycetota</taxon>
        <taxon>Actinomycetes</taxon>
        <taxon>Micrococcales</taxon>
        <taxon>Micrococcaceae</taxon>
        <taxon>Arthrobacter</taxon>
    </lineage>
</organism>
<dbReference type="PANTHER" id="PTHR42941:SF1">
    <property type="entry name" value="SLL1037 PROTEIN"/>
    <property type="match status" value="1"/>
</dbReference>
<protein>
    <submittedName>
        <fullName evidence="2">TAXI family TRAP transporter solute-binding subunit</fullName>
    </submittedName>
</protein>
<reference evidence="2 3" key="1">
    <citation type="submission" date="2020-02" db="EMBL/GenBank/DDBJ databases">
        <title>Genome sequence of strain AETb3-4.</title>
        <authorList>
            <person name="Gao J."/>
            <person name="Zhang X."/>
        </authorList>
    </citation>
    <scope>NUCLEOTIDE SEQUENCE [LARGE SCALE GENOMIC DNA]</scope>
    <source>
        <strain evidence="2 3">AETb3-4</strain>
    </source>
</reference>
<proteinExistence type="predicted"/>
<gene>
    <name evidence="2" type="ORF">G6034_02140</name>
</gene>
<dbReference type="InterPro" id="IPR011852">
    <property type="entry name" value="TRAP_TAXI"/>
</dbReference>
<dbReference type="SUPFAM" id="SSF53850">
    <property type="entry name" value="Periplasmic binding protein-like II"/>
    <property type="match status" value="1"/>
</dbReference>
<dbReference type="RefSeq" id="WP_176633638.1">
    <property type="nucleotide sequence ID" value="NZ_JAAMFM010000002.1"/>
</dbReference>
<evidence type="ECO:0000256" key="1">
    <source>
        <dbReference type="SAM" id="MobiDB-lite"/>
    </source>
</evidence>
<dbReference type="PANTHER" id="PTHR42941">
    <property type="entry name" value="SLL1037 PROTEIN"/>
    <property type="match status" value="1"/>
</dbReference>
<evidence type="ECO:0000313" key="3">
    <source>
        <dbReference type="Proteomes" id="UP000543556"/>
    </source>
</evidence>
<feature type="region of interest" description="Disordered" evidence="1">
    <location>
        <begin position="1"/>
        <end position="24"/>
    </location>
</feature>
<keyword evidence="3" id="KW-1185">Reference proteome</keyword>
<accession>A0A7Y7IDY7</accession>